<comment type="caution">
    <text evidence="2">The sequence shown here is derived from an EMBL/GenBank/DDBJ whole genome shotgun (WGS) entry which is preliminary data.</text>
</comment>
<reference evidence="2" key="1">
    <citation type="journal article" date="2014" name="Int. J. Syst. Evol. Microbiol.">
        <title>Complete genome sequence of Corynebacterium casei LMG S-19264T (=DSM 44701T), isolated from a smear-ripened cheese.</title>
        <authorList>
            <consortium name="US DOE Joint Genome Institute (JGI-PGF)"/>
            <person name="Walter F."/>
            <person name="Albersmeier A."/>
            <person name="Kalinowski J."/>
            <person name="Ruckert C."/>
        </authorList>
    </citation>
    <scope>NUCLEOTIDE SEQUENCE</scope>
    <source>
        <strain evidence="2">JCM 4790</strain>
    </source>
</reference>
<name>A0A918P3B8_9ACTN</name>
<evidence type="ECO:0000256" key="1">
    <source>
        <dbReference type="SAM" id="MobiDB-lite"/>
    </source>
</evidence>
<accession>A0A918P3B8</accession>
<organism evidence="2 3">
    <name type="scientific">Streptomyces minutiscleroticus</name>
    <dbReference type="NCBI Taxonomy" id="68238"/>
    <lineage>
        <taxon>Bacteria</taxon>
        <taxon>Bacillati</taxon>
        <taxon>Actinomycetota</taxon>
        <taxon>Actinomycetes</taxon>
        <taxon>Kitasatosporales</taxon>
        <taxon>Streptomycetaceae</taxon>
        <taxon>Streptomyces</taxon>
    </lineage>
</organism>
<dbReference type="AlphaFoldDB" id="A0A918P3B8"/>
<proteinExistence type="predicted"/>
<feature type="region of interest" description="Disordered" evidence="1">
    <location>
        <begin position="1"/>
        <end position="126"/>
    </location>
</feature>
<evidence type="ECO:0000313" key="3">
    <source>
        <dbReference type="Proteomes" id="UP000619244"/>
    </source>
</evidence>
<gene>
    <name evidence="2" type="ORF">GCM10010358_81640</name>
</gene>
<reference evidence="2" key="2">
    <citation type="submission" date="2020-09" db="EMBL/GenBank/DDBJ databases">
        <authorList>
            <person name="Sun Q."/>
            <person name="Ohkuma M."/>
        </authorList>
    </citation>
    <scope>NUCLEOTIDE SEQUENCE</scope>
    <source>
        <strain evidence="2">JCM 4790</strain>
    </source>
</reference>
<dbReference type="RefSeq" id="WP_190195302.1">
    <property type="nucleotide sequence ID" value="NZ_BMVU01000123.1"/>
</dbReference>
<evidence type="ECO:0000313" key="2">
    <source>
        <dbReference type="EMBL" id="GGY17992.1"/>
    </source>
</evidence>
<sequence>MSRGPHPSLPAGNGSPASRPGSAAPLRDERQPWPYPPVEPAGESARSQRRNAATAEESLEAVDAPLRELEEQRQQVVPVPTSVPVPRMDGELQAAPAQTHHDALTPSRRDPEPVNAALRQADLHAA</sequence>
<feature type="compositionally biased region" description="Basic and acidic residues" evidence="1">
    <location>
        <begin position="99"/>
        <end position="112"/>
    </location>
</feature>
<keyword evidence="3" id="KW-1185">Reference proteome</keyword>
<feature type="compositionally biased region" description="Low complexity" evidence="1">
    <location>
        <begin position="76"/>
        <end position="86"/>
    </location>
</feature>
<dbReference type="EMBL" id="BMVU01000123">
    <property type="protein sequence ID" value="GGY17992.1"/>
    <property type="molecule type" value="Genomic_DNA"/>
</dbReference>
<protein>
    <submittedName>
        <fullName evidence="2">Uncharacterized protein</fullName>
    </submittedName>
</protein>
<dbReference type="Proteomes" id="UP000619244">
    <property type="component" value="Unassembled WGS sequence"/>
</dbReference>